<keyword evidence="10" id="KW-1185">Reference proteome</keyword>
<proteinExistence type="inferred from homology"/>
<dbReference type="Pfam" id="PF11732">
    <property type="entry name" value="Thoc2"/>
    <property type="match status" value="1"/>
</dbReference>
<feature type="compositionally biased region" description="Basic and acidic residues" evidence="5">
    <location>
        <begin position="1694"/>
        <end position="1710"/>
    </location>
</feature>
<dbReference type="Pfam" id="PF11262">
    <property type="entry name" value="Tho2"/>
    <property type="match status" value="2"/>
</dbReference>
<feature type="domain" description="THO complex subunit 2 N-terminal" evidence="8">
    <location>
        <begin position="44"/>
        <end position="323"/>
    </location>
</feature>
<feature type="compositionally biased region" description="Basic and acidic residues" evidence="5">
    <location>
        <begin position="1503"/>
        <end position="1525"/>
    </location>
</feature>
<comment type="subcellular location">
    <subcellularLocation>
        <location evidence="1">Nucleus</location>
    </subcellularLocation>
</comment>
<feature type="compositionally biased region" description="Basic and acidic residues" evidence="5">
    <location>
        <begin position="1534"/>
        <end position="1561"/>
    </location>
</feature>
<feature type="domain" description="THO complex subunitTHOC2 C-terminal" evidence="6">
    <location>
        <begin position="1059"/>
        <end position="1298"/>
    </location>
</feature>
<evidence type="ECO:0000259" key="6">
    <source>
        <dbReference type="Pfam" id="PF11262"/>
    </source>
</evidence>
<feature type="compositionally biased region" description="Basic residues" evidence="5">
    <location>
        <begin position="1861"/>
        <end position="1879"/>
    </location>
</feature>
<feature type="compositionally biased region" description="Low complexity" evidence="5">
    <location>
        <begin position="1456"/>
        <end position="1467"/>
    </location>
</feature>
<feature type="compositionally biased region" description="Basic and acidic residues" evidence="5">
    <location>
        <begin position="1779"/>
        <end position="1799"/>
    </location>
</feature>
<feature type="compositionally biased region" description="Low complexity" evidence="5">
    <location>
        <begin position="1649"/>
        <end position="1666"/>
    </location>
</feature>
<reference evidence="9 10" key="1">
    <citation type="submission" date="2024-06" db="EMBL/GenBank/DDBJ databases">
        <authorList>
            <person name="Kraege A."/>
            <person name="Thomma B."/>
        </authorList>
    </citation>
    <scope>NUCLEOTIDE SEQUENCE [LARGE SCALE GENOMIC DNA]</scope>
</reference>
<feature type="domain" description="THO complex subunitTHOC2 C-terminal" evidence="6">
    <location>
        <begin position="952"/>
        <end position="1008"/>
    </location>
</feature>
<evidence type="ECO:0000256" key="4">
    <source>
        <dbReference type="ARBA" id="ARBA00023242"/>
    </source>
</evidence>
<feature type="compositionally biased region" description="Polar residues" evidence="5">
    <location>
        <begin position="1615"/>
        <end position="1628"/>
    </location>
</feature>
<evidence type="ECO:0000313" key="9">
    <source>
        <dbReference type="EMBL" id="CAL5223566.1"/>
    </source>
</evidence>
<name>A0ABP1FX30_9CHLO</name>
<dbReference type="PANTHER" id="PTHR21597:SF0">
    <property type="entry name" value="THO COMPLEX SUBUNIT 2"/>
    <property type="match status" value="1"/>
</dbReference>
<dbReference type="EMBL" id="CAXHTA020000009">
    <property type="protein sequence ID" value="CAL5223566.1"/>
    <property type="molecule type" value="Genomic_DNA"/>
</dbReference>
<dbReference type="InterPro" id="IPR021418">
    <property type="entry name" value="THO_THOC2_C"/>
</dbReference>
<dbReference type="PANTHER" id="PTHR21597">
    <property type="entry name" value="THO2 PROTEIN"/>
    <property type="match status" value="1"/>
</dbReference>
<dbReference type="InterPro" id="IPR021726">
    <property type="entry name" value="THO_THOC2_N"/>
</dbReference>
<feature type="compositionally biased region" description="Low complexity" evidence="5">
    <location>
        <begin position="1335"/>
        <end position="1346"/>
    </location>
</feature>
<organism evidence="9 10">
    <name type="scientific">Coccomyxa viridis</name>
    <dbReference type="NCBI Taxonomy" id="1274662"/>
    <lineage>
        <taxon>Eukaryota</taxon>
        <taxon>Viridiplantae</taxon>
        <taxon>Chlorophyta</taxon>
        <taxon>core chlorophytes</taxon>
        <taxon>Trebouxiophyceae</taxon>
        <taxon>Trebouxiophyceae incertae sedis</taxon>
        <taxon>Coccomyxaceae</taxon>
        <taxon>Coccomyxa</taxon>
    </lineage>
</organism>
<evidence type="ECO:0000259" key="8">
    <source>
        <dbReference type="Pfam" id="PF16134"/>
    </source>
</evidence>
<comment type="similarity">
    <text evidence="2">Belongs to the THOC2 family.</text>
</comment>
<feature type="compositionally biased region" description="Basic and acidic residues" evidence="5">
    <location>
        <begin position="1426"/>
        <end position="1448"/>
    </location>
</feature>
<keyword evidence="4" id="KW-0539">Nucleus</keyword>
<protein>
    <recommendedName>
        <fullName evidence="3">THO complex subunit 2</fullName>
    </recommendedName>
</protein>
<evidence type="ECO:0000256" key="3">
    <source>
        <dbReference type="ARBA" id="ARBA00019596"/>
    </source>
</evidence>
<feature type="compositionally biased region" description="Basic residues" evidence="5">
    <location>
        <begin position="1900"/>
        <end position="1918"/>
    </location>
</feature>
<feature type="domain" description="THO complex subunit 2 N-terminal" evidence="8">
    <location>
        <begin position="451"/>
        <end position="575"/>
    </location>
</feature>
<feature type="compositionally biased region" description="Basic and acidic residues" evidence="5">
    <location>
        <begin position="1570"/>
        <end position="1602"/>
    </location>
</feature>
<dbReference type="Proteomes" id="UP001497392">
    <property type="component" value="Unassembled WGS sequence"/>
</dbReference>
<feature type="region of interest" description="Disordered" evidence="5">
    <location>
        <begin position="1309"/>
        <end position="1918"/>
    </location>
</feature>
<feature type="domain" description="THO complex subunitTHOC2 N-terminal" evidence="7">
    <location>
        <begin position="597"/>
        <end position="671"/>
    </location>
</feature>
<feature type="compositionally biased region" description="Basic and acidic residues" evidence="5">
    <location>
        <begin position="1361"/>
        <end position="1371"/>
    </location>
</feature>
<evidence type="ECO:0000256" key="1">
    <source>
        <dbReference type="ARBA" id="ARBA00004123"/>
    </source>
</evidence>
<dbReference type="InterPro" id="IPR032302">
    <property type="entry name" value="THOC2_N"/>
</dbReference>
<dbReference type="InterPro" id="IPR040007">
    <property type="entry name" value="Tho2"/>
</dbReference>
<evidence type="ECO:0000256" key="5">
    <source>
        <dbReference type="SAM" id="MobiDB-lite"/>
    </source>
</evidence>
<evidence type="ECO:0000313" key="10">
    <source>
        <dbReference type="Proteomes" id="UP001497392"/>
    </source>
</evidence>
<feature type="compositionally biased region" description="Basic and acidic residues" evidence="5">
    <location>
        <begin position="1668"/>
        <end position="1687"/>
    </location>
</feature>
<feature type="compositionally biased region" description="Basic and acidic residues" evidence="5">
    <location>
        <begin position="1470"/>
        <end position="1481"/>
    </location>
</feature>
<sequence>MALQGATLWTHQDGQLATADIIKGLAEGKVVASDIGATVLGVSEANVRQYMLELMYAVVAGQLPPAKFAVGFRASGVKLEAQLPDVLVQLLWVVWTHLTYRETGTAENKSNLVDLTKELEKAQLVNKDVLVMNADRFFLEEVGAVTKADTLRKREVQVNTRIHYAQRRFNLLREESEGYAKLLDALLRFERLSVNPLHIKVLVKEVKALIGFFDLDPKRVYDVVLEAYEHMPHQEAFLQLTGLFSQDARTQILGFRFVRLAKDGVADCDALHQVTAQLIKARQVELEALLAHLGPSGEETKAAYTQAAKDLEAAVSKIGSISLTQSSNDKDPESRSQKVGLTAAKLELDARPLSDTIFGAALHGNQFFGLAAALLEAGDWENGSRLLRHLTDLGVDPVAYPAVAKALCKLAREHVAPTYKGLYPDGLRGQCILARKDGGRAVSLQPLSESAVSLLLLLGFHAYHDAQLLTQLARIFRHMTLSNTILFASPVTIKEAYERASMMEQLMVDCLLPAMCMVPALTALANEVWGALNLLDCTDRWRIYTALKAKLAASPLLQAAGKLASVETKKVLRRLHVAGAQDRREKRRGTASFARLLAKASHTNPLAVCSVLIGQAEAYSVMAQPIVEALTYFSALSFDVMSFLLIERLSASGRPKIKDDGINISDWLQALCVFTGRACLACDKLDVNSICQYVADTLKQAESYDLLVLRSIVEDMTGISLVSDVSGEQVEALAGGPFLQQLILNQERNARQVTPKMLARATQRLASALQQGVPEEQLALPLLVMLAQQRRFIAVQSQTGPLKLIAELYDKAQESLYLYVEFLSSALSSEAYSSMLPSIADLVHKYNLDIEVALQAHRPVLRDLTPPEPVHDVSLPNGSMEVEDGEAEEGELEEGEAAEAPKDVAMPDAEPEGEAAAVTAAVTAEDQSTAEDTEGWQEAVGDVRSALPESVWESISPEFYMAFWSLRYEDIFVPTDRYAREQHSLKDQIRGKEEEVISMERLADELRRREGQAGQYGGFPGMGGYPGGGGYGGGGGYRGGGRDNEPEVSLEDLLENVEVMKQTIKDMKEVLKHIPGELAAQEQHVRVMDRVLRARTGLWQNERSVMVKAYMQHCILPRVTYSPADAAFCAVFMQRLIDFQTPWFPAFIYLDAVMKQLIYLLPTCTDREILNLAIFYHETLLIMERWRGSEAVFGKECVGNPCCGTILKHSNGPSLKFSDYKRLCLKWEQAVVAALRTALLSREYVQTRNALLFLSYNSKVFPMVQRYAGDLRQAAQAVSDHTDREDLRTMASMYSNNLDSEMRRAGRMMSEEVYSGQPPKRPPSAGARTDASTGKAADTAAAPKAAKQAEEKPKPAPAKVAGDHKREHQQDTDIEAGEVDAKKGNLLRPDAPEFKPGKEDSSASAAAAGTSGKRKEAEQASSTQAKEQERRRASDKGERASKRQRTSDIEAGELEAAPTAASKLPAAMEPPRRPASDERRSRPAQPERQGSLRRQPDGPAGSRADRKASDREADKLARREERFAEKASSASVRAKPDEAGEKPEADGRSRRPSEARGKKETSSAAAPAQKSEDSRPSREHRQKDRDTASHKERDNGTADRSRHVQSAAQKDEASGQMTNQEQPAQNGKVSEGKQVEKDAEPKAKPGARSSQKSAAPAAEPAHKSASQPEEKAEKPAVELDSLRERALSSRRPTSKQEEPADSAGDKKEPVRAAARPSSKKAIEFKPPERTAKEPAAAEWTPVAPKPEKEISKPKVPRAAVAERTSSAPKVQGDVSPNKPHRDSAKPGPDRSKAEADAPRGLKGRQTGIFSRLGLPTKQDDSSPHGWVPAVIAPADAPDKAPAETEQTLAAEVESPDVNGTRAKKDKKSKKEKKEKKKRKEREGAEGEDEDDELASVRSGKGGKRDKKDRKAKKAREET</sequence>
<gene>
    <name evidence="9" type="primary">g6100</name>
    <name evidence="9" type="ORF">VP750_LOCUS5225</name>
</gene>
<feature type="compositionally biased region" description="Acidic residues" evidence="5">
    <location>
        <begin position="881"/>
        <end position="897"/>
    </location>
</feature>
<evidence type="ECO:0000259" key="7">
    <source>
        <dbReference type="Pfam" id="PF11732"/>
    </source>
</evidence>
<feature type="compositionally biased region" description="Basic and acidic residues" evidence="5">
    <location>
        <begin position="1720"/>
        <end position="1732"/>
    </location>
</feature>
<comment type="caution">
    <text evidence="9">The sequence shown here is derived from an EMBL/GenBank/DDBJ whole genome shotgun (WGS) entry which is preliminary data.</text>
</comment>
<accession>A0ABP1FX30</accession>
<feature type="region of interest" description="Disordered" evidence="5">
    <location>
        <begin position="863"/>
        <end position="902"/>
    </location>
</feature>
<evidence type="ECO:0000256" key="2">
    <source>
        <dbReference type="ARBA" id="ARBA00007857"/>
    </source>
</evidence>
<dbReference type="Pfam" id="PF16134">
    <property type="entry name" value="THOC2_N"/>
    <property type="match status" value="2"/>
</dbReference>
<feature type="compositionally biased region" description="Basic and acidic residues" evidence="5">
    <location>
        <begin position="1630"/>
        <end position="1643"/>
    </location>
</feature>
<feature type="compositionally biased region" description="Basic and acidic residues" evidence="5">
    <location>
        <begin position="1390"/>
        <end position="1401"/>
    </location>
</feature>